<dbReference type="KEGG" id="dci:113465646"/>
<dbReference type="GeneID" id="113465646"/>
<reference evidence="3" key="1">
    <citation type="submission" date="2025-08" db="UniProtKB">
        <authorList>
            <consortium name="RefSeq"/>
        </authorList>
    </citation>
    <scope>IDENTIFICATION</scope>
</reference>
<feature type="region of interest" description="Disordered" evidence="1">
    <location>
        <begin position="1"/>
        <end position="26"/>
    </location>
</feature>
<evidence type="ECO:0000313" key="3">
    <source>
        <dbReference type="RefSeq" id="XP_026676130.1"/>
    </source>
</evidence>
<evidence type="ECO:0000256" key="1">
    <source>
        <dbReference type="SAM" id="MobiDB-lite"/>
    </source>
</evidence>
<protein>
    <submittedName>
        <fullName evidence="3">Uncharacterized protein LOC113465646</fullName>
    </submittedName>
</protein>
<feature type="compositionally biased region" description="Basic and acidic residues" evidence="1">
    <location>
        <begin position="43"/>
        <end position="65"/>
    </location>
</feature>
<feature type="compositionally biased region" description="Polar residues" evidence="1">
    <location>
        <begin position="1"/>
        <end position="19"/>
    </location>
</feature>
<name>A0A3Q0IP86_DIACI</name>
<evidence type="ECO:0000313" key="2">
    <source>
        <dbReference type="Proteomes" id="UP000079169"/>
    </source>
</evidence>
<keyword evidence="2" id="KW-1185">Reference proteome</keyword>
<gene>
    <name evidence="3" type="primary">LOC113465646</name>
</gene>
<proteinExistence type="predicted"/>
<dbReference type="Proteomes" id="UP000079169">
    <property type="component" value="Unplaced"/>
</dbReference>
<dbReference type="RefSeq" id="XP_026676130.1">
    <property type="nucleotide sequence ID" value="XM_026820329.1"/>
</dbReference>
<organism evidence="2 3">
    <name type="scientific">Diaphorina citri</name>
    <name type="common">Asian citrus psyllid</name>
    <dbReference type="NCBI Taxonomy" id="121845"/>
    <lineage>
        <taxon>Eukaryota</taxon>
        <taxon>Metazoa</taxon>
        <taxon>Ecdysozoa</taxon>
        <taxon>Arthropoda</taxon>
        <taxon>Hexapoda</taxon>
        <taxon>Insecta</taxon>
        <taxon>Pterygota</taxon>
        <taxon>Neoptera</taxon>
        <taxon>Paraneoptera</taxon>
        <taxon>Hemiptera</taxon>
        <taxon>Sternorrhyncha</taxon>
        <taxon>Psylloidea</taxon>
        <taxon>Psyllidae</taxon>
        <taxon>Diaphorininae</taxon>
        <taxon>Diaphorina</taxon>
    </lineage>
</organism>
<dbReference type="AlphaFoldDB" id="A0A3Q0IP86"/>
<dbReference type="PaxDb" id="121845-A0A3Q0IP86"/>
<accession>A0A3Q0IP86</accession>
<sequence length="206" mass="23510">MKNTSLDQEATGVDSTSPKTPKRIISTWKTVCDKSKDRTRELIKKWKTGEADSRDQGSDGTRKEEETDGGGGGGGVRSEKTWSVHVWGEYEPASVAEWLRTLTLNLGCMCGRIRRFAEWSENCGEYFVVEQIRCGFLDTFISSKKEEDNLNLVLEKIYIDQDHWLKKWNELIKGAASLNSFPLWVQYFPRILFQAINKSGKSFNVN</sequence>
<dbReference type="STRING" id="121845.A0A3Q0IP86"/>
<feature type="region of interest" description="Disordered" evidence="1">
    <location>
        <begin position="43"/>
        <end position="79"/>
    </location>
</feature>